<dbReference type="EMBL" id="JABEND010000005">
    <property type="protein sequence ID" value="NNG36114.1"/>
    <property type="molecule type" value="Genomic_DNA"/>
</dbReference>
<dbReference type="Pfam" id="PF12900">
    <property type="entry name" value="Pyridox_ox_2"/>
    <property type="match status" value="1"/>
</dbReference>
<dbReference type="RefSeq" id="WP_171199802.1">
    <property type="nucleotide sequence ID" value="NZ_JABEND010000005.1"/>
</dbReference>
<sequence>MTVASPQIRRHPERAVTDRDRLYSIIDQALVGTLSTVTAATAQAGPQPLVVPVLIARDADRVLIHGSTGAGALRRAAEGAPVALSVTHLDALVVAGSLFNSSANYRSAVISGTAQRLSGDDALAALEVVSQTLLPGRGGEVRGHLPKEVAATLVLALPIVDGQWTAKARTGGPGDSGADAAPGTWRGVVPASTGWGTPVPADDCQADLPDSVAALVAATPAGTPGPAASRTA</sequence>
<dbReference type="InterPro" id="IPR012349">
    <property type="entry name" value="Split_barrel_FMN-bd"/>
</dbReference>
<name>A0A849A543_9ACTN</name>
<dbReference type="PANTHER" id="PTHR34071:SF2">
    <property type="entry name" value="FLAVIN-NUCLEOTIDE-BINDING PROTEIN"/>
    <property type="match status" value="1"/>
</dbReference>
<gene>
    <name evidence="1" type="ORF">HKD39_10380</name>
</gene>
<dbReference type="Proteomes" id="UP000562984">
    <property type="component" value="Unassembled WGS sequence"/>
</dbReference>
<reference evidence="1 2" key="1">
    <citation type="submission" date="2020-05" db="EMBL/GenBank/DDBJ databases">
        <title>Nakamurella sp. DB0629 isolated from air conditioner.</title>
        <authorList>
            <person name="Kim D.H."/>
            <person name="Kim D.-U."/>
        </authorList>
    </citation>
    <scope>NUCLEOTIDE SEQUENCE [LARGE SCALE GENOMIC DNA]</scope>
    <source>
        <strain evidence="1 2">DB0629</strain>
    </source>
</reference>
<dbReference type="AlphaFoldDB" id="A0A849A543"/>
<comment type="caution">
    <text evidence="1">The sequence shown here is derived from an EMBL/GenBank/DDBJ whole genome shotgun (WGS) entry which is preliminary data.</text>
</comment>
<dbReference type="InterPro" id="IPR024747">
    <property type="entry name" value="Pyridox_Oxase-rel"/>
</dbReference>
<evidence type="ECO:0000313" key="2">
    <source>
        <dbReference type="Proteomes" id="UP000562984"/>
    </source>
</evidence>
<evidence type="ECO:0000313" key="1">
    <source>
        <dbReference type="EMBL" id="NNG36114.1"/>
    </source>
</evidence>
<organism evidence="1 2">
    <name type="scientific">Nakamurella aerolata</name>
    <dbReference type="NCBI Taxonomy" id="1656892"/>
    <lineage>
        <taxon>Bacteria</taxon>
        <taxon>Bacillati</taxon>
        <taxon>Actinomycetota</taxon>
        <taxon>Actinomycetes</taxon>
        <taxon>Nakamurellales</taxon>
        <taxon>Nakamurellaceae</taxon>
        <taxon>Nakamurella</taxon>
    </lineage>
</organism>
<dbReference type="PANTHER" id="PTHR34071">
    <property type="entry name" value="5-NITROIMIDAZOLE ANTIBIOTICS RESISTANCE PROTEIN, NIMA-FAMILY-RELATED PROTEIN-RELATED"/>
    <property type="match status" value="1"/>
</dbReference>
<dbReference type="SUPFAM" id="SSF50475">
    <property type="entry name" value="FMN-binding split barrel"/>
    <property type="match status" value="1"/>
</dbReference>
<dbReference type="Gene3D" id="2.30.110.10">
    <property type="entry name" value="Electron Transport, Fmn-binding Protein, Chain A"/>
    <property type="match status" value="1"/>
</dbReference>
<protein>
    <submittedName>
        <fullName evidence="1">Pyridoxamine 5'-phosphate oxidase family protein</fullName>
    </submittedName>
</protein>
<accession>A0A849A543</accession>
<proteinExistence type="predicted"/>
<keyword evidence="2" id="KW-1185">Reference proteome</keyword>